<evidence type="ECO:0000313" key="3">
    <source>
        <dbReference type="Proteomes" id="UP000046395"/>
    </source>
</evidence>
<dbReference type="AlphaFoldDB" id="A0A5S6QY78"/>
<evidence type="ECO:0000256" key="1">
    <source>
        <dbReference type="SAM" id="MobiDB-lite"/>
    </source>
</evidence>
<proteinExistence type="predicted"/>
<dbReference type="Proteomes" id="UP000046395">
    <property type="component" value="Unassembled WGS sequence"/>
</dbReference>
<reference evidence="4" key="1">
    <citation type="submission" date="2019-12" db="UniProtKB">
        <authorList>
            <consortium name="WormBaseParasite"/>
        </authorList>
    </citation>
    <scope>IDENTIFICATION</scope>
</reference>
<sequence>MRAIRRQKFYPKELERLKNTVSQDSDVQPDVRVCRAASEPMDVEEEKRPETEGRPQFRKFPEDTVEWCDYGFKYSALMPRWRVEVAVKDNQFVRLLESIDMFRVNGRTKKSLSRIIGGSPGQIPVHRKCTASGLKFAFPCLTEGLLIYFPMQMARHTIIITVPVSRSVDVCRLVWLNMTNPLRVFLSMQVVVFLAEGNVGVPPEKSVEWYYYGYEDIAAVPKWMMQVAVDHKVPYNLIHAMQGEEKDWSPYGYMGTHTLSPMTPRATTTSPPTTTEEITVRPRVAASDSPLDVARWKEEAGEQPDKSNVVVYVSAVVITVVAVIIVFIVYMAVLRKRGKLNVESERRKDGMSSSPAMFFSSVANGKRAERNKSDA</sequence>
<dbReference type="WBParaSite" id="TMUE_3000012346.1">
    <property type="protein sequence ID" value="TMUE_3000012346.1"/>
    <property type="gene ID" value="WBGene00302843"/>
</dbReference>
<keyword evidence="3" id="KW-1185">Reference proteome</keyword>
<organism evidence="3 4">
    <name type="scientific">Trichuris muris</name>
    <name type="common">Mouse whipworm</name>
    <dbReference type="NCBI Taxonomy" id="70415"/>
    <lineage>
        <taxon>Eukaryota</taxon>
        <taxon>Metazoa</taxon>
        <taxon>Ecdysozoa</taxon>
        <taxon>Nematoda</taxon>
        <taxon>Enoplea</taxon>
        <taxon>Dorylaimia</taxon>
        <taxon>Trichinellida</taxon>
        <taxon>Trichuridae</taxon>
        <taxon>Trichuris</taxon>
    </lineage>
</organism>
<protein>
    <submittedName>
        <fullName evidence="4">Uncharacterized protein</fullName>
    </submittedName>
</protein>
<keyword evidence="2" id="KW-0472">Membrane</keyword>
<keyword evidence="2" id="KW-1133">Transmembrane helix</keyword>
<feature type="transmembrane region" description="Helical" evidence="2">
    <location>
        <begin position="309"/>
        <end position="333"/>
    </location>
</feature>
<feature type="region of interest" description="Disordered" evidence="1">
    <location>
        <begin position="343"/>
        <end position="375"/>
    </location>
</feature>
<keyword evidence="2" id="KW-0812">Transmembrane</keyword>
<accession>A0A5S6QY78</accession>
<evidence type="ECO:0000313" key="4">
    <source>
        <dbReference type="WBParaSite" id="TMUE_3000012346.1"/>
    </source>
</evidence>
<evidence type="ECO:0000256" key="2">
    <source>
        <dbReference type="SAM" id="Phobius"/>
    </source>
</evidence>
<name>A0A5S6QY78_TRIMR</name>
<feature type="compositionally biased region" description="Basic and acidic residues" evidence="1">
    <location>
        <begin position="366"/>
        <end position="375"/>
    </location>
</feature>